<keyword evidence="3" id="KW-0378">Hydrolase</keyword>
<evidence type="ECO:0000256" key="5">
    <source>
        <dbReference type="ARBA" id="ARBA00022840"/>
    </source>
</evidence>
<dbReference type="SMART" id="SM00490">
    <property type="entry name" value="HELICc"/>
    <property type="match status" value="1"/>
</dbReference>
<evidence type="ECO:0000256" key="9">
    <source>
        <dbReference type="SAM" id="MobiDB-lite"/>
    </source>
</evidence>
<organism evidence="12 13">
    <name type="scientific">Candidatus Yanofskybacteria bacterium RIFCSPHIGHO2_01_FULL_41_21</name>
    <dbReference type="NCBI Taxonomy" id="1802660"/>
    <lineage>
        <taxon>Bacteria</taxon>
        <taxon>Candidatus Yanofskyibacteriota</taxon>
    </lineage>
</organism>
<dbReference type="PANTHER" id="PTHR47964:SF1">
    <property type="entry name" value="ATP-DEPENDENT DNA HELICASE HOMOLOG RECG, CHLOROPLASTIC"/>
    <property type="match status" value="1"/>
</dbReference>
<dbReference type="PROSITE" id="PS51192">
    <property type="entry name" value="HELICASE_ATP_BIND_1"/>
    <property type="match status" value="1"/>
</dbReference>
<dbReference type="SUPFAM" id="SSF52540">
    <property type="entry name" value="P-loop containing nucleoside triphosphate hydrolases"/>
    <property type="match status" value="2"/>
</dbReference>
<evidence type="ECO:0000256" key="7">
    <source>
        <dbReference type="ARBA" id="ARBA00023204"/>
    </source>
</evidence>
<evidence type="ECO:0000259" key="11">
    <source>
        <dbReference type="PROSITE" id="PS51194"/>
    </source>
</evidence>
<keyword evidence="4" id="KW-0347">Helicase</keyword>
<comment type="caution">
    <text evidence="12">The sequence shown here is derived from an EMBL/GenBank/DDBJ whole genome shotgun (WGS) entry which is preliminary data.</text>
</comment>
<dbReference type="GO" id="GO:0003677">
    <property type="term" value="F:DNA binding"/>
    <property type="evidence" value="ECO:0007669"/>
    <property type="project" value="UniProtKB-KW"/>
</dbReference>
<dbReference type="CDD" id="cd04488">
    <property type="entry name" value="RecG_wedge_OBF"/>
    <property type="match status" value="1"/>
</dbReference>
<dbReference type="GO" id="GO:0005524">
    <property type="term" value="F:ATP binding"/>
    <property type="evidence" value="ECO:0007669"/>
    <property type="project" value="UniProtKB-KW"/>
</dbReference>
<dbReference type="Pfam" id="PF17191">
    <property type="entry name" value="RecG_wedge"/>
    <property type="match status" value="1"/>
</dbReference>
<dbReference type="GO" id="GO:0006281">
    <property type="term" value="P:DNA repair"/>
    <property type="evidence" value="ECO:0007669"/>
    <property type="project" value="UniProtKB-KW"/>
</dbReference>
<dbReference type="Proteomes" id="UP000178520">
    <property type="component" value="Unassembled WGS sequence"/>
</dbReference>
<dbReference type="Gene3D" id="3.40.50.300">
    <property type="entry name" value="P-loop containing nucleotide triphosphate hydrolases"/>
    <property type="match status" value="2"/>
</dbReference>
<name>A0A1F8ED27_9BACT</name>
<dbReference type="PANTHER" id="PTHR47964">
    <property type="entry name" value="ATP-DEPENDENT DNA HELICASE HOMOLOG RECG, CHLOROPLASTIC"/>
    <property type="match status" value="1"/>
</dbReference>
<dbReference type="InterPro" id="IPR012340">
    <property type="entry name" value="NA-bd_OB-fold"/>
</dbReference>
<dbReference type="STRING" id="1802660.A2735_02715"/>
<dbReference type="InterPro" id="IPR014001">
    <property type="entry name" value="Helicase_ATP-bd"/>
</dbReference>
<feature type="domain" description="Helicase C-terminal" evidence="11">
    <location>
        <begin position="522"/>
        <end position="668"/>
    </location>
</feature>
<dbReference type="EMBL" id="MGJA01000007">
    <property type="protein sequence ID" value="OGM97855.1"/>
    <property type="molecule type" value="Genomic_DNA"/>
</dbReference>
<gene>
    <name evidence="12" type="ORF">A2735_02715</name>
</gene>
<dbReference type="InterPro" id="IPR001650">
    <property type="entry name" value="Helicase_C-like"/>
</dbReference>
<feature type="region of interest" description="Disordered" evidence="9">
    <location>
        <begin position="497"/>
        <end position="525"/>
    </location>
</feature>
<accession>A0A1F8ED27</accession>
<keyword evidence="6" id="KW-0238">DNA-binding</keyword>
<proteinExistence type="predicted"/>
<evidence type="ECO:0000256" key="1">
    <source>
        <dbReference type="ARBA" id="ARBA00022741"/>
    </source>
</evidence>
<feature type="domain" description="Helicase ATP-binding" evidence="10">
    <location>
        <begin position="277"/>
        <end position="444"/>
    </location>
</feature>
<evidence type="ECO:0000256" key="2">
    <source>
        <dbReference type="ARBA" id="ARBA00022763"/>
    </source>
</evidence>
<dbReference type="InterPro" id="IPR027417">
    <property type="entry name" value="P-loop_NTPase"/>
</dbReference>
<evidence type="ECO:0000256" key="4">
    <source>
        <dbReference type="ARBA" id="ARBA00022806"/>
    </source>
</evidence>
<dbReference type="Gene3D" id="2.40.50.140">
    <property type="entry name" value="Nucleic acid-binding proteins"/>
    <property type="match status" value="1"/>
</dbReference>
<sequence>MDLSLPIEKLKNVGARNLPRLHKLGIKTLRDLLWHIPARYEDYSQIIPIADLVPDQKATVQGTVVKISSRRIFPRRLVIIEAIIEDDSDTIKAVWFNQPYIATTLVEGTRVSLAGTVKLDKRGLYLASPSYEKLHTDDYFAYHLTHTHGLIPVYPETEGVSSKYLRFLIKPIISELVIEDHLSEESRMRNGLIDLTTALQKIHYPLTLAEAEQAKERLAFDDLLLFQIKALLERRKINQLKSPAIPFDKELVTDFIRHLPFELTKDQKIAAWEILKDLERPYPMNRLMEGDVGSGKTVVALIAAIQTAQDGYQTVFMAPTEVLAHQHMETIRKLVAHTNIEVGLLTSSTAWTTYSLGKKPEIKKRIARGDTKIIIGTHAILQKDVEFNNLALVVIDEQHRFGVAQRAALVKNKELVPHLLSMTATPIPRTLALTIYGDLDISIIKEKPKNRQKIITRIVPPSGRQEAHQFIRSEAKASRQVFVICPRIEVSTVTATGTLPLSPSSGGGPSGGTAGTGSPGLGREGKVSVAKQQKLALAQDMKAVQEEYKKLSELVFPDLKVGMLHGKMKPKEKTEIMNRFKEGFTDILVSTSVIEVGIDIPNATVMMIENADHFGLAQLHQFRGRIGRGEHQSTCLLFTSGAEKTSNQRLKALVTTDDGFLLAEKDMAIRGPGEFFGTGQSGLPDLAMAALANVELIKKSRAEARLILTEDQNLTNHPELKQQLLRFQSIIHFE</sequence>
<dbReference type="Pfam" id="PF00271">
    <property type="entry name" value="Helicase_C"/>
    <property type="match status" value="1"/>
</dbReference>
<keyword evidence="7" id="KW-0234">DNA repair</keyword>
<evidence type="ECO:0000256" key="3">
    <source>
        <dbReference type="ARBA" id="ARBA00022801"/>
    </source>
</evidence>
<dbReference type="PROSITE" id="PS51194">
    <property type="entry name" value="HELICASE_CTER"/>
    <property type="match status" value="1"/>
</dbReference>
<dbReference type="NCBIfam" id="NF008165">
    <property type="entry name" value="PRK10917.1-3"/>
    <property type="match status" value="1"/>
</dbReference>
<dbReference type="AlphaFoldDB" id="A0A1F8ED27"/>
<dbReference type="Pfam" id="PF19833">
    <property type="entry name" value="RecG_dom3_C"/>
    <property type="match status" value="1"/>
</dbReference>
<dbReference type="InterPro" id="IPR045562">
    <property type="entry name" value="RecG_dom3_C"/>
</dbReference>
<dbReference type="GO" id="GO:0003678">
    <property type="term" value="F:DNA helicase activity"/>
    <property type="evidence" value="ECO:0007669"/>
    <property type="project" value="TreeGrafter"/>
</dbReference>
<protein>
    <recommendedName>
        <fullName evidence="8">Probable DNA 3'-5' helicase RecG</fullName>
    </recommendedName>
</protein>
<evidence type="ECO:0000256" key="6">
    <source>
        <dbReference type="ARBA" id="ARBA00023125"/>
    </source>
</evidence>
<keyword evidence="1" id="KW-0547">Nucleotide-binding</keyword>
<dbReference type="CDD" id="cd17992">
    <property type="entry name" value="DEXHc_RecG"/>
    <property type="match status" value="1"/>
</dbReference>
<keyword evidence="2" id="KW-0227">DNA damage</keyword>
<keyword evidence="5" id="KW-0067">ATP-binding</keyword>
<feature type="compositionally biased region" description="Gly residues" evidence="9">
    <location>
        <begin position="505"/>
        <end position="522"/>
    </location>
</feature>
<evidence type="ECO:0000313" key="13">
    <source>
        <dbReference type="Proteomes" id="UP000178520"/>
    </source>
</evidence>
<dbReference type="InterPro" id="IPR033454">
    <property type="entry name" value="RecG_wedge"/>
</dbReference>
<dbReference type="InterPro" id="IPR047112">
    <property type="entry name" value="RecG/Mfd"/>
</dbReference>
<dbReference type="Pfam" id="PF00270">
    <property type="entry name" value="DEAD"/>
    <property type="match status" value="1"/>
</dbReference>
<dbReference type="GO" id="GO:0016787">
    <property type="term" value="F:hydrolase activity"/>
    <property type="evidence" value="ECO:0007669"/>
    <property type="project" value="UniProtKB-KW"/>
</dbReference>
<dbReference type="InterPro" id="IPR011545">
    <property type="entry name" value="DEAD/DEAH_box_helicase_dom"/>
</dbReference>
<dbReference type="SUPFAM" id="SSF50249">
    <property type="entry name" value="Nucleic acid-binding proteins"/>
    <property type="match status" value="1"/>
</dbReference>
<evidence type="ECO:0000313" key="12">
    <source>
        <dbReference type="EMBL" id="OGM97855.1"/>
    </source>
</evidence>
<evidence type="ECO:0000259" key="10">
    <source>
        <dbReference type="PROSITE" id="PS51192"/>
    </source>
</evidence>
<evidence type="ECO:0000256" key="8">
    <source>
        <dbReference type="ARBA" id="ARBA00049819"/>
    </source>
</evidence>
<dbReference type="SMART" id="SM00487">
    <property type="entry name" value="DEXDc"/>
    <property type="match status" value="1"/>
</dbReference>
<reference evidence="12 13" key="1">
    <citation type="journal article" date="2016" name="Nat. Commun.">
        <title>Thousands of microbial genomes shed light on interconnected biogeochemical processes in an aquifer system.</title>
        <authorList>
            <person name="Anantharaman K."/>
            <person name="Brown C.T."/>
            <person name="Hug L.A."/>
            <person name="Sharon I."/>
            <person name="Castelle C.J."/>
            <person name="Probst A.J."/>
            <person name="Thomas B.C."/>
            <person name="Singh A."/>
            <person name="Wilkins M.J."/>
            <person name="Karaoz U."/>
            <person name="Brodie E.L."/>
            <person name="Williams K.H."/>
            <person name="Hubbard S.S."/>
            <person name="Banfield J.F."/>
        </authorList>
    </citation>
    <scope>NUCLEOTIDE SEQUENCE [LARGE SCALE GENOMIC DNA]</scope>
</reference>